<reference evidence="2 3" key="1">
    <citation type="submission" date="2015-07" db="EMBL/GenBank/DDBJ databases">
        <title>Genome sequencing project for genomic taxonomy and phylogenomics of Bacillus-like bacteria.</title>
        <authorList>
            <person name="Liu B."/>
            <person name="Wang J."/>
            <person name="Zhu Y."/>
            <person name="Liu G."/>
            <person name="Chen Q."/>
            <person name="Chen Z."/>
            <person name="Che J."/>
            <person name="Ge C."/>
            <person name="Shi H."/>
            <person name="Pan Z."/>
            <person name="Liu X."/>
        </authorList>
    </citation>
    <scope>NUCLEOTIDE SEQUENCE [LARGE SCALE GENOMIC DNA]</scope>
    <source>
        <strain evidence="2 3">DSM 54</strain>
    </source>
</reference>
<evidence type="ECO:0000256" key="1">
    <source>
        <dbReference type="SAM" id="MobiDB-lite"/>
    </source>
</evidence>
<protein>
    <submittedName>
        <fullName evidence="2">Uncharacterized protein</fullName>
    </submittedName>
</protein>
<feature type="region of interest" description="Disordered" evidence="1">
    <location>
        <begin position="37"/>
        <end position="84"/>
    </location>
</feature>
<dbReference type="PATRIC" id="fig|33935.3.peg.2360"/>
<proteinExistence type="predicted"/>
<dbReference type="STRING" id="33935.ADM90_17870"/>
<dbReference type="AlphaFoldDB" id="A0A0M9DGJ2"/>
<dbReference type="Proteomes" id="UP000037977">
    <property type="component" value="Unassembled WGS sequence"/>
</dbReference>
<accession>A0A0M9DGJ2</accession>
<dbReference type="EMBL" id="LGCI01000010">
    <property type="protein sequence ID" value="KOY81028.1"/>
    <property type="molecule type" value="Genomic_DNA"/>
</dbReference>
<comment type="caution">
    <text evidence="2">The sequence shown here is derived from an EMBL/GenBank/DDBJ whole genome shotgun (WGS) entry which is preliminary data.</text>
</comment>
<organism evidence="2 3">
    <name type="scientific">Lysinibacillus macroides</name>
    <dbReference type="NCBI Taxonomy" id="33935"/>
    <lineage>
        <taxon>Bacteria</taxon>
        <taxon>Bacillati</taxon>
        <taxon>Bacillota</taxon>
        <taxon>Bacilli</taxon>
        <taxon>Bacillales</taxon>
        <taxon>Bacillaceae</taxon>
        <taxon>Lysinibacillus</taxon>
    </lineage>
</organism>
<evidence type="ECO:0000313" key="3">
    <source>
        <dbReference type="Proteomes" id="UP000037977"/>
    </source>
</evidence>
<name>A0A0M9DGJ2_9BACI</name>
<evidence type="ECO:0000313" key="2">
    <source>
        <dbReference type="EMBL" id="KOY81028.1"/>
    </source>
</evidence>
<sequence length="84" mass="9275">MCQLGWNRGSLLALVPCNSARDESFFDLLNLEESTLKGNGKPLNSRENLLKSSGEPLNPRGSSLKSSKELLNSKEPLLHHKQSI</sequence>
<feature type="compositionally biased region" description="Basic and acidic residues" evidence="1">
    <location>
        <begin position="66"/>
        <end position="78"/>
    </location>
</feature>
<keyword evidence="3" id="KW-1185">Reference proteome</keyword>
<gene>
    <name evidence="2" type="ORF">ADM90_17870</name>
</gene>